<dbReference type="Pfam" id="PF10354">
    <property type="entry name" value="BMT5-like"/>
    <property type="match status" value="1"/>
</dbReference>
<sequence>MGIIQSSSSRGNNEESGIKHNHRTLTCCWNPHISPPTSEFYDKDLTCDSDDLWPSERDGEDHVVVCVHQFSNSAVSVKENVSRNGIALTNNSSEEEEEDDDDVVVVVEKIKRAISVVLEERWIKHYSTGIEYCWSERGISPSPLVSHRTFLKRHYNKSIDNIEELRRRGSKVMHGIDATTMANHQLLGHLRFDRIVFNFPYVGLNTIKNLPRQSQLALHQELVRGFLENAREMIEENGEIHITHKTNGFHREWGLVSLGRGCGLRLKKATNFNLVDYPGYNTKCGFGGNGDFNCYPSKTYEFGL</sequence>
<reference evidence="2" key="2">
    <citation type="submission" date="2020-08" db="EMBL/GenBank/DDBJ databases">
        <title>Plant Genome Project.</title>
        <authorList>
            <person name="Zhang R.-G."/>
        </authorList>
    </citation>
    <scope>NUCLEOTIDE SEQUENCE</scope>
    <source>
        <strain evidence="2">Huo1</strain>
        <tissue evidence="2">Leaf</tissue>
    </source>
</reference>
<dbReference type="PANTHER" id="PTHR11538">
    <property type="entry name" value="PHENYLALANYL-TRNA SYNTHETASE"/>
    <property type="match status" value="1"/>
</dbReference>
<proteinExistence type="predicted"/>
<dbReference type="Proteomes" id="UP000298416">
    <property type="component" value="Unassembled WGS sequence"/>
</dbReference>
<evidence type="ECO:0000313" key="2">
    <source>
        <dbReference type="EMBL" id="KAG6388827.1"/>
    </source>
</evidence>
<comment type="caution">
    <text evidence="2">The sequence shown here is derived from an EMBL/GenBank/DDBJ whole genome shotgun (WGS) entry which is preliminary data.</text>
</comment>
<dbReference type="GO" id="GO:0005737">
    <property type="term" value="C:cytoplasm"/>
    <property type="evidence" value="ECO:0007669"/>
    <property type="project" value="TreeGrafter"/>
</dbReference>
<reference evidence="2" key="1">
    <citation type="submission" date="2018-01" db="EMBL/GenBank/DDBJ databases">
        <authorList>
            <person name="Mao J.F."/>
        </authorList>
    </citation>
    <scope>NUCLEOTIDE SEQUENCE</scope>
    <source>
        <strain evidence="2">Huo1</strain>
        <tissue evidence="2">Leaf</tissue>
    </source>
</reference>
<protein>
    <recommendedName>
        <fullName evidence="1">25S rRNA (uridine-N(3))-methyltransferase BMT5-like domain-containing protein</fullName>
    </recommendedName>
</protein>
<organism evidence="2">
    <name type="scientific">Salvia splendens</name>
    <name type="common">Scarlet sage</name>
    <dbReference type="NCBI Taxonomy" id="180675"/>
    <lineage>
        <taxon>Eukaryota</taxon>
        <taxon>Viridiplantae</taxon>
        <taxon>Streptophyta</taxon>
        <taxon>Embryophyta</taxon>
        <taxon>Tracheophyta</taxon>
        <taxon>Spermatophyta</taxon>
        <taxon>Magnoliopsida</taxon>
        <taxon>eudicotyledons</taxon>
        <taxon>Gunneridae</taxon>
        <taxon>Pentapetalae</taxon>
        <taxon>asterids</taxon>
        <taxon>lamiids</taxon>
        <taxon>Lamiales</taxon>
        <taxon>Lamiaceae</taxon>
        <taxon>Nepetoideae</taxon>
        <taxon>Mentheae</taxon>
        <taxon>Salviinae</taxon>
        <taxon>Salvia</taxon>
        <taxon>Salvia subgen. Calosphace</taxon>
        <taxon>core Calosphace</taxon>
    </lineage>
</organism>
<keyword evidence="3" id="KW-1185">Reference proteome</keyword>
<dbReference type="PANTHER" id="PTHR11538:SF70">
    <property type="entry name" value="25S RRNA (URIDINE-N(3))-METHYLTRANSFERASE BMT5-LIKE DOMAIN-CONTAINING PROTEIN"/>
    <property type="match status" value="1"/>
</dbReference>
<evidence type="ECO:0000313" key="3">
    <source>
        <dbReference type="Proteomes" id="UP000298416"/>
    </source>
</evidence>
<dbReference type="GO" id="GO:0070475">
    <property type="term" value="P:rRNA base methylation"/>
    <property type="evidence" value="ECO:0007669"/>
    <property type="project" value="InterPro"/>
</dbReference>
<dbReference type="InterPro" id="IPR029063">
    <property type="entry name" value="SAM-dependent_MTases_sf"/>
</dbReference>
<dbReference type="SUPFAM" id="SSF53335">
    <property type="entry name" value="S-adenosyl-L-methionine-dependent methyltransferases"/>
    <property type="match status" value="1"/>
</dbReference>
<dbReference type="InterPro" id="IPR019446">
    <property type="entry name" value="BMT5-like"/>
</dbReference>
<dbReference type="GO" id="GO:0070042">
    <property type="term" value="F:rRNA (uridine-N3-)-methyltransferase activity"/>
    <property type="evidence" value="ECO:0007669"/>
    <property type="project" value="InterPro"/>
</dbReference>
<feature type="domain" description="25S rRNA (uridine-N(3))-methyltransferase BMT5-like" evidence="1">
    <location>
        <begin position="149"/>
        <end position="283"/>
    </location>
</feature>
<dbReference type="AlphaFoldDB" id="A0A8X8Z1L4"/>
<dbReference type="EMBL" id="PNBA02000020">
    <property type="protein sequence ID" value="KAG6388827.1"/>
    <property type="molecule type" value="Genomic_DNA"/>
</dbReference>
<name>A0A8X8Z1L4_SALSN</name>
<evidence type="ECO:0000259" key="1">
    <source>
        <dbReference type="Pfam" id="PF10354"/>
    </source>
</evidence>
<gene>
    <name evidence="2" type="ORF">SASPL_150263</name>
</gene>
<accession>A0A8X8Z1L4</accession>